<dbReference type="AlphaFoldDB" id="A0A1A9GL12"/>
<sequence length="195" mass="20901">MLPLSVPGPADVRVVLDALLDAGPRVLHLIGAAEEIVLDVGGLLDRIEATRVRADEVVAATDRTRGDAATMLADLAPLSGRLEALLDCLEPLAARAVPPAEKLLPVLDHLAETTSPREVDAMVGLIDQLPLLSQRMETQVLPILETLGTVAPDLHDLLDVSQELNEMLGKLPGMRGIKKRVEEAQAEEQQEEGRA</sequence>
<name>A0A1A9GL12_9ACTN</name>
<accession>A0A1A9GL12</accession>
<keyword evidence="2" id="KW-1185">Reference proteome</keyword>
<proteinExistence type="predicted"/>
<reference evidence="1 2" key="1">
    <citation type="submission" date="2016-03" db="EMBL/GenBank/DDBJ databases">
        <title>Complete genome sequence of a soil Actinobacterium, Nocardioides dokdonensis FR1436.</title>
        <authorList>
            <person name="Kwon S.-K."/>
            <person name="Kim K."/>
            <person name="Kim J.F."/>
        </authorList>
    </citation>
    <scope>NUCLEOTIDE SEQUENCE [LARGE SCALE GENOMIC DNA]</scope>
    <source>
        <strain evidence="1 2">FR1436</strain>
    </source>
</reference>
<dbReference type="EMBL" id="CP015079">
    <property type="protein sequence ID" value="ANH38370.1"/>
    <property type="molecule type" value="Genomic_DNA"/>
</dbReference>
<protein>
    <submittedName>
        <fullName evidence="1">Uncharacterized protein</fullName>
    </submittedName>
</protein>
<dbReference type="PATRIC" id="fig|1300347.3.peg.1942"/>
<gene>
    <name evidence="1" type="ORF">I601_1941</name>
</gene>
<dbReference type="KEGG" id="ndk:I601_1941"/>
<dbReference type="STRING" id="1300347.I601_1941"/>
<organism evidence="1 2">
    <name type="scientific">Nocardioides dokdonensis FR1436</name>
    <dbReference type="NCBI Taxonomy" id="1300347"/>
    <lineage>
        <taxon>Bacteria</taxon>
        <taxon>Bacillati</taxon>
        <taxon>Actinomycetota</taxon>
        <taxon>Actinomycetes</taxon>
        <taxon>Propionibacteriales</taxon>
        <taxon>Nocardioidaceae</taxon>
        <taxon>Nocardioides</taxon>
    </lineage>
</organism>
<dbReference type="Proteomes" id="UP000077868">
    <property type="component" value="Chromosome"/>
</dbReference>
<evidence type="ECO:0000313" key="1">
    <source>
        <dbReference type="EMBL" id="ANH38370.1"/>
    </source>
</evidence>
<evidence type="ECO:0000313" key="2">
    <source>
        <dbReference type="Proteomes" id="UP000077868"/>
    </source>
</evidence>